<sequence length="505" mass="53700">MRLSILSAAMLVVASPLAAKGTPTPSPEARTAAYMASIAGDRAKLRLFLQAMPKGADLHNHLGGSTYAEDALSWAGDAGLCIDLVTAHIVDGPCKAPDTVPAKGLDADAKLYSRVVDAISTRGFERGFGDPKVPGQDRFFHTFEAFGPGTRGQTGKIIAATLEQAAYDHVGYIEPMTILSPMRALIPVAMRDGGDGTDFAKLDAAIAPAMAQAVAAGRAEMDAAEAEAKRMLGCGTASAQPGCAVAIRYLPCALRNLDPRIVFAQLAYGFALAEADTRFVGVNIVAPEHEPVPRRDYALHMAMLKWLKAKHPNVALSLHAGELTLGLVPPRDLKSHIAQAVEVAGAKRIGHGVDIAYEADAPALLRRMAKDRVAVEINLTSNDVILGVKGGDHPLALYRSYGVPVVLSTDDEGVARSDMTNEYLRAATEQHLDYHELKAIARDGLQYAFLQGASLWADRSGVGRVTACADMKSASCAAFLSASPKAHQQALLEADFVTFEKIHFR</sequence>
<dbReference type="InterPro" id="IPR001365">
    <property type="entry name" value="A_deaminase_dom"/>
</dbReference>
<organism evidence="9 10">
    <name type="scientific">Sphingomonas montanisoli</name>
    <dbReference type="NCBI Taxonomy" id="2606412"/>
    <lineage>
        <taxon>Bacteria</taxon>
        <taxon>Pseudomonadati</taxon>
        <taxon>Pseudomonadota</taxon>
        <taxon>Alphaproteobacteria</taxon>
        <taxon>Sphingomonadales</taxon>
        <taxon>Sphingomonadaceae</taxon>
        <taxon>Sphingomonas</taxon>
    </lineage>
</organism>
<keyword evidence="5" id="KW-0378">Hydrolase</keyword>
<evidence type="ECO:0000256" key="7">
    <source>
        <dbReference type="SAM" id="SignalP"/>
    </source>
</evidence>
<keyword evidence="7" id="KW-0732">Signal</keyword>
<evidence type="ECO:0000313" key="9">
    <source>
        <dbReference type="EMBL" id="TZG27847.1"/>
    </source>
</evidence>
<feature type="domain" description="Adenosine deaminase" evidence="8">
    <location>
        <begin position="233"/>
        <end position="451"/>
    </location>
</feature>
<dbReference type="EC" id="3.5.4.4" evidence="3"/>
<feature type="signal peptide" evidence="7">
    <location>
        <begin position="1"/>
        <end position="18"/>
    </location>
</feature>
<evidence type="ECO:0000256" key="2">
    <source>
        <dbReference type="ARBA" id="ARBA00006676"/>
    </source>
</evidence>
<name>A0A5D9C997_9SPHN</name>
<evidence type="ECO:0000256" key="6">
    <source>
        <dbReference type="ARBA" id="ARBA00022833"/>
    </source>
</evidence>
<dbReference type="EMBL" id="VTOU01000002">
    <property type="protein sequence ID" value="TZG27847.1"/>
    <property type="molecule type" value="Genomic_DNA"/>
</dbReference>
<reference evidence="9 10" key="1">
    <citation type="submission" date="2019-08" db="EMBL/GenBank/DDBJ databases">
        <authorList>
            <person name="Wang G."/>
            <person name="Xu Z."/>
        </authorList>
    </citation>
    <scope>NUCLEOTIDE SEQUENCE [LARGE SCALE GENOMIC DNA]</scope>
    <source>
        <strain evidence="9 10">ZX</strain>
    </source>
</reference>
<comment type="cofactor">
    <cofactor evidence="1">
        <name>Zn(2+)</name>
        <dbReference type="ChEBI" id="CHEBI:29105"/>
    </cofactor>
</comment>
<dbReference type="AlphaFoldDB" id="A0A5D9C997"/>
<evidence type="ECO:0000256" key="5">
    <source>
        <dbReference type="ARBA" id="ARBA00022801"/>
    </source>
</evidence>
<comment type="caution">
    <text evidence="9">The sequence shown here is derived from an EMBL/GenBank/DDBJ whole genome shotgun (WGS) entry which is preliminary data.</text>
</comment>
<dbReference type="GO" id="GO:0043103">
    <property type="term" value="P:hypoxanthine salvage"/>
    <property type="evidence" value="ECO:0007669"/>
    <property type="project" value="TreeGrafter"/>
</dbReference>
<dbReference type="Gene3D" id="3.20.20.140">
    <property type="entry name" value="Metal-dependent hydrolases"/>
    <property type="match status" value="1"/>
</dbReference>
<accession>A0A5D9C997</accession>
<keyword evidence="10" id="KW-1185">Reference proteome</keyword>
<evidence type="ECO:0000256" key="4">
    <source>
        <dbReference type="ARBA" id="ARBA00022723"/>
    </source>
</evidence>
<keyword evidence="4" id="KW-0479">Metal-binding</keyword>
<protein>
    <recommendedName>
        <fullName evidence="3">adenosine deaminase</fullName>
        <ecNumber evidence="3">3.5.4.4</ecNumber>
    </recommendedName>
</protein>
<dbReference type="GO" id="GO:0046872">
    <property type="term" value="F:metal ion binding"/>
    <property type="evidence" value="ECO:0007669"/>
    <property type="project" value="UniProtKB-KW"/>
</dbReference>
<feature type="chain" id="PRO_5022708480" description="adenosine deaminase" evidence="7">
    <location>
        <begin position="19"/>
        <end position="505"/>
    </location>
</feature>
<evidence type="ECO:0000256" key="1">
    <source>
        <dbReference type="ARBA" id="ARBA00001947"/>
    </source>
</evidence>
<dbReference type="PANTHER" id="PTHR11409:SF43">
    <property type="entry name" value="ADENOSINE DEAMINASE"/>
    <property type="match status" value="1"/>
</dbReference>
<dbReference type="GO" id="GO:0046103">
    <property type="term" value="P:inosine biosynthetic process"/>
    <property type="evidence" value="ECO:0007669"/>
    <property type="project" value="TreeGrafter"/>
</dbReference>
<dbReference type="GO" id="GO:0006154">
    <property type="term" value="P:adenosine catabolic process"/>
    <property type="evidence" value="ECO:0007669"/>
    <property type="project" value="TreeGrafter"/>
</dbReference>
<evidence type="ECO:0000313" key="10">
    <source>
        <dbReference type="Proteomes" id="UP000322077"/>
    </source>
</evidence>
<dbReference type="Pfam" id="PF00962">
    <property type="entry name" value="A_deaminase"/>
    <property type="match status" value="1"/>
</dbReference>
<dbReference type="InterPro" id="IPR006330">
    <property type="entry name" value="Ado/ade_deaminase"/>
</dbReference>
<evidence type="ECO:0000259" key="8">
    <source>
        <dbReference type="Pfam" id="PF00962"/>
    </source>
</evidence>
<comment type="similarity">
    <text evidence="2">Belongs to the metallo-dependent hydrolases superfamily. Adenosine and AMP deaminases family.</text>
</comment>
<dbReference type="InterPro" id="IPR032466">
    <property type="entry name" value="Metal_Hydrolase"/>
</dbReference>
<dbReference type="GO" id="GO:0004000">
    <property type="term" value="F:adenosine deaminase activity"/>
    <property type="evidence" value="ECO:0007669"/>
    <property type="project" value="UniProtKB-ARBA"/>
</dbReference>
<dbReference type="GO" id="GO:0005829">
    <property type="term" value="C:cytosol"/>
    <property type="evidence" value="ECO:0007669"/>
    <property type="project" value="TreeGrafter"/>
</dbReference>
<evidence type="ECO:0000256" key="3">
    <source>
        <dbReference type="ARBA" id="ARBA00012784"/>
    </source>
</evidence>
<dbReference type="RefSeq" id="WP_149522059.1">
    <property type="nucleotide sequence ID" value="NZ_VTOU01000002.1"/>
</dbReference>
<dbReference type="Proteomes" id="UP000322077">
    <property type="component" value="Unassembled WGS sequence"/>
</dbReference>
<keyword evidence="6" id="KW-0862">Zinc</keyword>
<dbReference type="PANTHER" id="PTHR11409">
    <property type="entry name" value="ADENOSINE DEAMINASE"/>
    <property type="match status" value="1"/>
</dbReference>
<proteinExistence type="inferred from homology"/>
<dbReference type="SUPFAM" id="SSF51556">
    <property type="entry name" value="Metallo-dependent hydrolases"/>
    <property type="match status" value="1"/>
</dbReference>
<gene>
    <name evidence="9" type="ORF">FYJ91_09840</name>
</gene>